<dbReference type="PANTHER" id="PTHR30124">
    <property type="entry name" value="MEMBRANE-BOUND LYTIC MUREIN TRANSGLYCOSYLASE A"/>
    <property type="match status" value="1"/>
</dbReference>
<protein>
    <recommendedName>
        <fullName evidence="2">peptidoglycan lytic exotransglycosylase</fullName>
        <ecNumber evidence="2">4.2.2.n1</ecNumber>
    </recommendedName>
    <alternativeName>
        <fullName evidence="5">Murein hydrolase A</fullName>
    </alternativeName>
</protein>
<dbReference type="CDD" id="cd14668">
    <property type="entry name" value="mlta_B"/>
    <property type="match status" value="1"/>
</dbReference>
<keyword evidence="4" id="KW-0961">Cell wall biogenesis/degradation</keyword>
<gene>
    <name evidence="7" type="ORF">SAMN02745206_03404</name>
</gene>
<dbReference type="InterPro" id="IPR036908">
    <property type="entry name" value="RlpA-like_sf"/>
</dbReference>
<evidence type="ECO:0000256" key="5">
    <source>
        <dbReference type="ARBA" id="ARBA00030918"/>
    </source>
</evidence>
<dbReference type="GO" id="GO:0008933">
    <property type="term" value="F:peptidoglycan lytic transglycosylase activity"/>
    <property type="evidence" value="ECO:0007669"/>
    <property type="project" value="TreeGrafter"/>
</dbReference>
<dbReference type="Proteomes" id="UP000184076">
    <property type="component" value="Unassembled WGS sequence"/>
</dbReference>
<sequence length="424" mass="47342">MAIKTPDSASMSGIAVDKILRFHRRVTALLAALLFLAGCAPKPPQVTPSKPQLSRVSWDTLAGAEDDLQLEGLEQALARSLSYFERGGREISFLVEGRKVSADRIRRTLLLLREMLARGELRLPALARRFDLYAYPRQVHSGGNVLVTGYYEPVLEARLEPDHVFRYPLYSPPPDLIQVALEEFPWLSAPETGPRRVLGRIEGNRLVPYFDRRQIDGQGALQGRGLELAWLKDPVDAFILHVQGSGVLRFSDGTTRRVGYAAGNGRPYRSIGAYAIARGWIPREEMSLQTLRRLLKDHPERLQEILWHNPSYVFFRWVEEGPLGSLNVPLTPGRSIAADSAWYPDGVPAVLTGRLPLGDGTHRTRPFQRWVVHQDSGGAIRGPHRVDLYCGTGDAAEAVAGRLKHQGNFYIVLKKIDEPADILD</sequence>
<dbReference type="Pfam" id="PF06725">
    <property type="entry name" value="3D"/>
    <property type="match status" value="1"/>
</dbReference>
<dbReference type="SUPFAM" id="SSF50685">
    <property type="entry name" value="Barwin-like endoglucanases"/>
    <property type="match status" value="1"/>
</dbReference>
<dbReference type="InterPro" id="IPR010611">
    <property type="entry name" value="3D_dom"/>
</dbReference>
<evidence type="ECO:0000256" key="4">
    <source>
        <dbReference type="ARBA" id="ARBA00023316"/>
    </source>
</evidence>
<dbReference type="AlphaFoldDB" id="A0A1M5HPH7"/>
<dbReference type="GO" id="GO:0009253">
    <property type="term" value="P:peptidoglycan catabolic process"/>
    <property type="evidence" value="ECO:0007669"/>
    <property type="project" value="TreeGrafter"/>
</dbReference>
<keyword evidence="8" id="KW-1185">Reference proteome</keyword>
<dbReference type="CDD" id="cd14485">
    <property type="entry name" value="mltA_like_LT_A"/>
    <property type="match status" value="1"/>
</dbReference>
<feature type="domain" description="Lytic transglycosylase MltA" evidence="6">
    <location>
        <begin position="154"/>
        <end position="316"/>
    </location>
</feature>
<dbReference type="OrthoDB" id="9783686at2"/>
<evidence type="ECO:0000313" key="8">
    <source>
        <dbReference type="Proteomes" id="UP000184076"/>
    </source>
</evidence>
<dbReference type="InterPro" id="IPR026044">
    <property type="entry name" value="MltA"/>
</dbReference>
<dbReference type="Pfam" id="PF03562">
    <property type="entry name" value="MltA"/>
    <property type="match status" value="1"/>
</dbReference>
<accession>A0A1M5HPH7</accession>
<dbReference type="RefSeq" id="WP_084076602.1">
    <property type="nucleotide sequence ID" value="NZ_FQVB01000047.1"/>
</dbReference>
<evidence type="ECO:0000256" key="2">
    <source>
        <dbReference type="ARBA" id="ARBA00012587"/>
    </source>
</evidence>
<name>A0A1M5HPH7_9BACT</name>
<evidence type="ECO:0000259" key="6">
    <source>
        <dbReference type="SMART" id="SM00925"/>
    </source>
</evidence>
<dbReference type="EMBL" id="FQVB01000047">
    <property type="protein sequence ID" value="SHG17835.1"/>
    <property type="molecule type" value="Genomic_DNA"/>
</dbReference>
<dbReference type="PANTHER" id="PTHR30124:SF0">
    <property type="entry name" value="MEMBRANE-BOUND LYTIC MUREIN TRANSGLYCOSYLASE A"/>
    <property type="match status" value="1"/>
</dbReference>
<organism evidence="7 8">
    <name type="scientific">Desulfacinum infernum DSM 9756</name>
    <dbReference type="NCBI Taxonomy" id="1121391"/>
    <lineage>
        <taxon>Bacteria</taxon>
        <taxon>Pseudomonadati</taxon>
        <taxon>Thermodesulfobacteriota</taxon>
        <taxon>Syntrophobacteria</taxon>
        <taxon>Syntrophobacterales</taxon>
        <taxon>Syntrophobacteraceae</taxon>
        <taxon>Desulfacinum</taxon>
    </lineage>
</organism>
<dbReference type="PIRSF" id="PIRSF019422">
    <property type="entry name" value="MltA"/>
    <property type="match status" value="1"/>
</dbReference>
<keyword evidence="3" id="KW-0456">Lyase</keyword>
<dbReference type="GO" id="GO:0019867">
    <property type="term" value="C:outer membrane"/>
    <property type="evidence" value="ECO:0007669"/>
    <property type="project" value="InterPro"/>
</dbReference>
<dbReference type="SMART" id="SM00925">
    <property type="entry name" value="MltA"/>
    <property type="match status" value="1"/>
</dbReference>
<dbReference type="GO" id="GO:0004553">
    <property type="term" value="F:hydrolase activity, hydrolyzing O-glycosyl compounds"/>
    <property type="evidence" value="ECO:0007669"/>
    <property type="project" value="InterPro"/>
</dbReference>
<dbReference type="Gene3D" id="2.40.40.10">
    <property type="entry name" value="RlpA-like domain"/>
    <property type="match status" value="1"/>
</dbReference>
<dbReference type="STRING" id="1121391.SAMN02745206_03404"/>
<dbReference type="InterPro" id="IPR005300">
    <property type="entry name" value="MltA_B"/>
</dbReference>
<evidence type="ECO:0000256" key="3">
    <source>
        <dbReference type="ARBA" id="ARBA00023239"/>
    </source>
</evidence>
<evidence type="ECO:0000256" key="1">
    <source>
        <dbReference type="ARBA" id="ARBA00001420"/>
    </source>
</evidence>
<reference evidence="8" key="1">
    <citation type="submission" date="2016-11" db="EMBL/GenBank/DDBJ databases">
        <authorList>
            <person name="Varghese N."/>
            <person name="Submissions S."/>
        </authorList>
    </citation>
    <scope>NUCLEOTIDE SEQUENCE [LARGE SCALE GENOMIC DNA]</scope>
    <source>
        <strain evidence="8">DSM 9756</strain>
    </source>
</reference>
<evidence type="ECO:0000313" key="7">
    <source>
        <dbReference type="EMBL" id="SHG17835.1"/>
    </source>
</evidence>
<proteinExistence type="predicted"/>
<dbReference type="GO" id="GO:0071555">
    <property type="term" value="P:cell wall organization"/>
    <property type="evidence" value="ECO:0007669"/>
    <property type="project" value="UniProtKB-KW"/>
</dbReference>
<dbReference type="EC" id="4.2.2.n1" evidence="2"/>
<comment type="catalytic activity">
    <reaction evidence="1">
        <text>Exolytic cleavage of the (1-&gt;4)-beta-glycosidic linkage between N-acetylmuramic acid (MurNAc) and N-acetylglucosamine (GlcNAc) residues in peptidoglycan, from either the reducing or the non-reducing ends of the peptidoglycan chains, with concomitant formation of a 1,6-anhydrobond in the MurNAc residue.</text>
        <dbReference type="EC" id="4.2.2.n1"/>
    </reaction>
</comment>
<dbReference type="GO" id="GO:0009254">
    <property type="term" value="P:peptidoglycan turnover"/>
    <property type="evidence" value="ECO:0007669"/>
    <property type="project" value="InterPro"/>
</dbReference>
<dbReference type="Gene3D" id="2.40.240.50">
    <property type="entry name" value="Barwin-like endoglucanases"/>
    <property type="match status" value="1"/>
</dbReference>